<dbReference type="EMBL" id="GBXM01058991">
    <property type="protein sequence ID" value="JAH49586.1"/>
    <property type="molecule type" value="Transcribed_RNA"/>
</dbReference>
<evidence type="ECO:0000313" key="1">
    <source>
        <dbReference type="EMBL" id="JAH49586.1"/>
    </source>
</evidence>
<protein>
    <submittedName>
        <fullName evidence="1">Uncharacterized protein</fullName>
    </submittedName>
</protein>
<reference evidence="1" key="2">
    <citation type="journal article" date="2015" name="Fish Shellfish Immunol.">
        <title>Early steps in the European eel (Anguilla anguilla)-Vibrio vulnificus interaction in the gills: Role of the RtxA13 toxin.</title>
        <authorList>
            <person name="Callol A."/>
            <person name="Pajuelo D."/>
            <person name="Ebbesson L."/>
            <person name="Teles M."/>
            <person name="MacKenzie S."/>
            <person name="Amaro C."/>
        </authorList>
    </citation>
    <scope>NUCLEOTIDE SEQUENCE</scope>
</reference>
<reference evidence="1" key="1">
    <citation type="submission" date="2014-11" db="EMBL/GenBank/DDBJ databases">
        <authorList>
            <person name="Amaro Gonzalez C."/>
        </authorList>
    </citation>
    <scope>NUCLEOTIDE SEQUENCE</scope>
</reference>
<name>A0A0E9T7G5_ANGAN</name>
<dbReference type="AlphaFoldDB" id="A0A0E9T7G5"/>
<proteinExistence type="predicted"/>
<sequence length="42" mass="4597">MQCSCGVSAPEYKLNTLTPECLYPLVTLGKARPVNFCCKQCS</sequence>
<organism evidence="1">
    <name type="scientific">Anguilla anguilla</name>
    <name type="common">European freshwater eel</name>
    <name type="synonym">Muraena anguilla</name>
    <dbReference type="NCBI Taxonomy" id="7936"/>
    <lineage>
        <taxon>Eukaryota</taxon>
        <taxon>Metazoa</taxon>
        <taxon>Chordata</taxon>
        <taxon>Craniata</taxon>
        <taxon>Vertebrata</taxon>
        <taxon>Euteleostomi</taxon>
        <taxon>Actinopterygii</taxon>
        <taxon>Neopterygii</taxon>
        <taxon>Teleostei</taxon>
        <taxon>Anguilliformes</taxon>
        <taxon>Anguillidae</taxon>
        <taxon>Anguilla</taxon>
    </lineage>
</organism>
<accession>A0A0E9T7G5</accession>